<dbReference type="Proteomes" id="UP000321574">
    <property type="component" value="Unassembled WGS sequence"/>
</dbReference>
<accession>A0A5C8NIX2</accession>
<protein>
    <submittedName>
        <fullName evidence="2">DsbA family oxidoreductase</fullName>
    </submittedName>
</protein>
<dbReference type="EMBL" id="VDUW01000010">
    <property type="protein sequence ID" value="TXL61749.1"/>
    <property type="molecule type" value="Genomic_DNA"/>
</dbReference>
<dbReference type="AlphaFoldDB" id="A0A5C8NIX2"/>
<dbReference type="InterPro" id="IPR036249">
    <property type="entry name" value="Thioredoxin-like_sf"/>
</dbReference>
<evidence type="ECO:0000313" key="2">
    <source>
        <dbReference type="EMBL" id="TXL61749.1"/>
    </source>
</evidence>
<name>A0A5C8NIX2_9BACI</name>
<evidence type="ECO:0000259" key="1">
    <source>
        <dbReference type="Pfam" id="PF01323"/>
    </source>
</evidence>
<comment type="caution">
    <text evidence="2">The sequence shown here is derived from an EMBL/GenBank/DDBJ whole genome shotgun (WGS) entry which is preliminary data.</text>
</comment>
<dbReference type="InterPro" id="IPR001853">
    <property type="entry name" value="DSBA-like_thioredoxin_dom"/>
</dbReference>
<dbReference type="CDD" id="cd03024">
    <property type="entry name" value="DsbA_FrnE"/>
    <property type="match status" value="1"/>
</dbReference>
<sequence length="242" mass="27864">MKIEIWSDFSCPFCFIGKRRLEKALEDFPHKNAVTIKFKSYELDPQAKHIPGKNYAALLAGKYGMSLQKAKEMIEQVKQQAKEVGLTYDMDNLQNTNTFDAHRLVKFAEKKGKGKEMAERLFHAFFTEAKLISDHHTLEELAHEVGLNRREVLDTLASCKHSKYVREEEELAREIGVQGVPFFVFNEKYAVSGAQPSQVFLDVLQQVWERENEKPILQTLTPENPETSYCTDEGCTIKEKDK</sequence>
<dbReference type="RefSeq" id="WP_147668838.1">
    <property type="nucleotide sequence ID" value="NZ_VDUW01000010.1"/>
</dbReference>
<keyword evidence="3" id="KW-1185">Reference proteome</keyword>
<dbReference type="Gene3D" id="3.40.30.10">
    <property type="entry name" value="Glutaredoxin"/>
    <property type="match status" value="1"/>
</dbReference>
<dbReference type="PANTHER" id="PTHR13887:SF41">
    <property type="entry name" value="THIOREDOXIN SUPERFAMILY PROTEIN"/>
    <property type="match status" value="1"/>
</dbReference>
<dbReference type="OrthoDB" id="9799122at2"/>
<proteinExistence type="predicted"/>
<organism evidence="2 3">
    <name type="scientific">Cerasibacillus terrae</name>
    <dbReference type="NCBI Taxonomy" id="2498845"/>
    <lineage>
        <taxon>Bacteria</taxon>
        <taxon>Bacillati</taxon>
        <taxon>Bacillota</taxon>
        <taxon>Bacilli</taxon>
        <taxon>Bacillales</taxon>
        <taxon>Bacillaceae</taxon>
        <taxon>Cerasibacillus</taxon>
    </lineage>
</organism>
<evidence type="ECO:0000313" key="3">
    <source>
        <dbReference type="Proteomes" id="UP000321574"/>
    </source>
</evidence>
<feature type="domain" description="DSBA-like thioredoxin" evidence="1">
    <location>
        <begin position="3"/>
        <end position="205"/>
    </location>
</feature>
<gene>
    <name evidence="2" type="ORF">FHP05_12775</name>
</gene>
<dbReference type="GO" id="GO:0016491">
    <property type="term" value="F:oxidoreductase activity"/>
    <property type="evidence" value="ECO:0007669"/>
    <property type="project" value="InterPro"/>
</dbReference>
<dbReference type="PANTHER" id="PTHR13887">
    <property type="entry name" value="GLUTATHIONE S-TRANSFERASE KAPPA"/>
    <property type="match status" value="1"/>
</dbReference>
<dbReference type="SUPFAM" id="SSF52833">
    <property type="entry name" value="Thioredoxin-like"/>
    <property type="match status" value="1"/>
</dbReference>
<reference evidence="2 3" key="1">
    <citation type="submission" date="2019-06" db="EMBL/GenBank/DDBJ databases">
        <title>Cerasibacillus sp. nov., isolated from maize field.</title>
        <authorList>
            <person name="Lin S.-Y."/>
            <person name="Tsai C.-F."/>
            <person name="Young C.-C."/>
        </authorList>
    </citation>
    <scope>NUCLEOTIDE SEQUENCE [LARGE SCALE GENOMIC DNA]</scope>
    <source>
        <strain evidence="2 3">CC-CFT480</strain>
    </source>
</reference>
<dbReference type="Pfam" id="PF01323">
    <property type="entry name" value="DSBA"/>
    <property type="match status" value="1"/>
</dbReference>